<dbReference type="SUPFAM" id="SSF54106">
    <property type="entry name" value="LysM domain"/>
    <property type="match status" value="3"/>
</dbReference>
<dbReference type="RefSeq" id="WP_119059516.1">
    <property type="nucleotide sequence ID" value="NZ_UNSC01000005.1"/>
</dbReference>
<keyword evidence="3" id="KW-1185">Reference proteome</keyword>
<evidence type="ECO:0000313" key="3">
    <source>
        <dbReference type="Proteomes" id="UP000262142"/>
    </source>
</evidence>
<dbReference type="PANTHER" id="PTHR33734:SF22">
    <property type="entry name" value="MEMBRANE-BOUND LYTIC MUREIN TRANSGLYCOSYLASE D"/>
    <property type="match status" value="1"/>
</dbReference>
<dbReference type="SMART" id="SM00257">
    <property type="entry name" value="LysM"/>
    <property type="match status" value="4"/>
</dbReference>
<dbReference type="InterPro" id="IPR028082">
    <property type="entry name" value="Peripla_BP_I"/>
</dbReference>
<dbReference type="CDD" id="cd06268">
    <property type="entry name" value="PBP1_ABC_transporter_LIVBP-like"/>
    <property type="match status" value="1"/>
</dbReference>
<dbReference type="InterPro" id="IPR036779">
    <property type="entry name" value="LysM_dom_sf"/>
</dbReference>
<dbReference type="CDD" id="cd00118">
    <property type="entry name" value="LysM"/>
    <property type="match status" value="3"/>
</dbReference>
<dbReference type="SUPFAM" id="SSF53822">
    <property type="entry name" value="Periplasmic binding protein-like I"/>
    <property type="match status" value="1"/>
</dbReference>
<sequence>MKKIVLPLFFLISVLMLGQTRTHNVQAKETIYGLSKRYKITQEALKKANPFLYKRQLQKGDVLTIPGNSDNAAAEVNTPQQIQRESTPKFKNYQDDEFYYRVIEPKENLYSLAKEYQTSQETIKSLNPFVAERGLQVGDVLRIPKEKVLTNQENPKGLHKVNPGETVYTIAKKNDLEPADVYAANRDLQKEGLKVEEYIKIPEKKRVTFENSRFKHKVQPKETIFSILRKYEITLTELLESNPALSNGLKSGMTLEIPTEKGANLADLNLEQMELKDYDASKDEQINVALILPFYLNQPNSYKGERQVAKEFYMGAQVALDELIKRGKKINVKIVDSENSNTTVDRFIKSNEIYKYDALIGPFFQDGLLHTAQTLEKLNIPIFSPVVNTDILEQFENIYLPTPRDQYSADIIAEEIAKRYQGEPIQLLTTSGEKNVAEYLKLKLIKVLKTNKVEVITNADYITLDKEMVSGKDENGNETKVEITKPAIAVLVSEDNVLGRSYIDNLLNQDLDKIKGYSVFFVPAIDVFDASNAATINKLKKINFVYTASRMINSFGQSEKEVLNAFDEKFCQLPTKYMAMGYDIMFDVVDRMNRNGFISDFDAKRVETRLSGKFSYEQSEKGKAKLNKAIRIIRLN</sequence>
<dbReference type="PANTHER" id="PTHR33734">
    <property type="entry name" value="LYSM DOMAIN-CONTAINING GPI-ANCHORED PROTEIN 2"/>
    <property type="match status" value="1"/>
</dbReference>
<organism evidence="2 3">
    <name type="scientific">Candidatus Ornithobacterium hominis</name>
    <dbReference type="NCBI Taxonomy" id="2497989"/>
    <lineage>
        <taxon>Bacteria</taxon>
        <taxon>Pseudomonadati</taxon>
        <taxon>Bacteroidota</taxon>
        <taxon>Flavobacteriia</taxon>
        <taxon>Flavobacteriales</taxon>
        <taxon>Weeksellaceae</taxon>
        <taxon>Ornithobacterium</taxon>
    </lineage>
</organism>
<feature type="domain" description="LysM" evidence="1">
    <location>
        <begin position="214"/>
        <end position="257"/>
    </location>
</feature>
<feature type="domain" description="LysM" evidence="1">
    <location>
        <begin position="99"/>
        <end position="143"/>
    </location>
</feature>
<dbReference type="InterPro" id="IPR018392">
    <property type="entry name" value="LysM"/>
</dbReference>
<dbReference type="Pfam" id="PF01476">
    <property type="entry name" value="LysM"/>
    <property type="match status" value="4"/>
</dbReference>
<dbReference type="OrthoDB" id="2149800at2"/>
<reference evidence="2 3" key="1">
    <citation type="submission" date="2018-09" db="EMBL/GenBank/DDBJ databases">
        <authorList>
            <consortium name="Pathogen Informatics"/>
        </authorList>
    </citation>
    <scope>NUCLEOTIDE SEQUENCE [LARGE SCALE GENOMIC DNA]</scope>
    <source>
        <strain evidence="2 3">OH-22767</strain>
    </source>
</reference>
<dbReference type="Proteomes" id="UP000262142">
    <property type="component" value="Unassembled WGS sequence"/>
</dbReference>
<name>A0A383U228_9FLAO</name>
<dbReference type="PROSITE" id="PS51782">
    <property type="entry name" value="LYSM"/>
    <property type="match status" value="3"/>
</dbReference>
<protein>
    <submittedName>
        <fullName evidence="2">Membrane-bound lytic murein transglycosylase D</fullName>
    </submittedName>
</protein>
<proteinExistence type="predicted"/>
<evidence type="ECO:0000313" key="2">
    <source>
        <dbReference type="EMBL" id="SZD73449.1"/>
    </source>
</evidence>
<feature type="domain" description="LysM" evidence="1">
    <location>
        <begin position="21"/>
        <end position="65"/>
    </location>
</feature>
<evidence type="ECO:0000259" key="1">
    <source>
        <dbReference type="PROSITE" id="PS51782"/>
    </source>
</evidence>
<gene>
    <name evidence="2" type="ORF">SAMEA104719789_01262</name>
</gene>
<dbReference type="EMBL" id="UNSC01000005">
    <property type="protein sequence ID" value="SZD73449.1"/>
    <property type="molecule type" value="Genomic_DNA"/>
</dbReference>
<dbReference type="Gene3D" id="3.10.350.10">
    <property type="entry name" value="LysM domain"/>
    <property type="match status" value="4"/>
</dbReference>
<accession>A0A383U228</accession>
<dbReference type="Gene3D" id="3.40.50.2300">
    <property type="match status" value="2"/>
</dbReference>
<dbReference type="AlphaFoldDB" id="A0A383U228"/>